<evidence type="ECO:0000313" key="3">
    <source>
        <dbReference type="Proteomes" id="UP000270299"/>
    </source>
</evidence>
<gene>
    <name evidence="2" type="ORF">D9V29_00300</name>
</gene>
<keyword evidence="1" id="KW-0812">Transmembrane</keyword>
<sequence>MPPVRFSGTASTCSAFLLQNGCDVTDGWEELQRGAAAGNRPARKPAGRRFLTALVILVVAAIVVVGGAFLAETVTRGIAEDSVAAAAEASLPSNVEGTVDVDIAGDWVLLQLLSGRMDTVTLTSADARFDDIPVENVRVAASGVPLDLKSAIDDIAATASLDQPALNELLTLPGNDPELTLNDDTVGYEDSTTFFGIPVGYRVTASLVPDGTEVLLTPESAEVTTVIGDLDLSGLVEQIVGSEPIRICVAEKLPEGVTISGIEVRNGLATLDLSASNFVLSGQALRTTGECPA</sequence>
<dbReference type="OrthoDB" id="5116168at2"/>
<evidence type="ECO:0000256" key="1">
    <source>
        <dbReference type="SAM" id="Phobius"/>
    </source>
</evidence>
<dbReference type="Pfam" id="PF11209">
    <property type="entry name" value="LmeA"/>
    <property type="match status" value="1"/>
</dbReference>
<dbReference type="InterPro" id="IPR021373">
    <property type="entry name" value="DUF2993"/>
</dbReference>
<keyword evidence="3" id="KW-1185">Reference proteome</keyword>
<dbReference type="Proteomes" id="UP000270299">
    <property type="component" value="Unassembled WGS sequence"/>
</dbReference>
<accession>A0A3L7A197</accession>
<name>A0A3L7A197_9MICO</name>
<protein>
    <submittedName>
        <fullName evidence="2">DUF2993 domain-containing protein</fullName>
    </submittedName>
</protein>
<keyword evidence="1" id="KW-1133">Transmembrane helix</keyword>
<dbReference type="EMBL" id="RCUV01000001">
    <property type="protein sequence ID" value="RLP73780.1"/>
    <property type="molecule type" value="Genomic_DNA"/>
</dbReference>
<feature type="transmembrane region" description="Helical" evidence="1">
    <location>
        <begin position="50"/>
        <end position="71"/>
    </location>
</feature>
<organism evidence="2 3">
    <name type="scientific">Mycetocola manganoxydans</name>
    <dbReference type="NCBI Taxonomy" id="699879"/>
    <lineage>
        <taxon>Bacteria</taxon>
        <taxon>Bacillati</taxon>
        <taxon>Actinomycetota</taxon>
        <taxon>Actinomycetes</taxon>
        <taxon>Micrococcales</taxon>
        <taxon>Microbacteriaceae</taxon>
        <taxon>Mycetocola</taxon>
    </lineage>
</organism>
<comment type="caution">
    <text evidence="2">The sequence shown here is derived from an EMBL/GenBank/DDBJ whole genome shotgun (WGS) entry which is preliminary data.</text>
</comment>
<reference evidence="2 3" key="1">
    <citation type="submission" date="2018-10" db="EMBL/GenBank/DDBJ databases">
        <authorList>
            <person name="Li J."/>
        </authorList>
    </citation>
    <scope>NUCLEOTIDE SEQUENCE [LARGE SCALE GENOMIC DNA]</scope>
    <source>
        <strain evidence="2 3">CCTCC AB209002</strain>
    </source>
</reference>
<proteinExistence type="predicted"/>
<evidence type="ECO:0000313" key="2">
    <source>
        <dbReference type="EMBL" id="RLP73780.1"/>
    </source>
</evidence>
<keyword evidence="1" id="KW-0472">Membrane</keyword>
<dbReference type="AlphaFoldDB" id="A0A3L7A197"/>